<keyword evidence="6 7" id="KW-0472">Membrane</keyword>
<organism evidence="8 9">
    <name type="scientific">Dryococelus australis</name>
    <dbReference type="NCBI Taxonomy" id="614101"/>
    <lineage>
        <taxon>Eukaryota</taxon>
        <taxon>Metazoa</taxon>
        <taxon>Ecdysozoa</taxon>
        <taxon>Arthropoda</taxon>
        <taxon>Hexapoda</taxon>
        <taxon>Insecta</taxon>
        <taxon>Pterygota</taxon>
        <taxon>Neoptera</taxon>
        <taxon>Polyneoptera</taxon>
        <taxon>Phasmatodea</taxon>
        <taxon>Verophasmatodea</taxon>
        <taxon>Anareolatae</taxon>
        <taxon>Phasmatidae</taxon>
        <taxon>Eurycanthinae</taxon>
        <taxon>Dryococelus</taxon>
    </lineage>
</organism>
<reference evidence="8 9" key="1">
    <citation type="submission" date="2023-02" db="EMBL/GenBank/DDBJ databases">
        <title>LHISI_Scaffold_Assembly.</title>
        <authorList>
            <person name="Stuart O.P."/>
            <person name="Cleave R."/>
            <person name="Magrath M.J.L."/>
            <person name="Mikheyev A.S."/>
        </authorList>
    </citation>
    <scope>NUCLEOTIDE SEQUENCE [LARGE SCALE GENOMIC DNA]</scope>
    <source>
        <strain evidence="8">Daus_M_001</strain>
        <tissue evidence="8">Leg muscle</tissue>
    </source>
</reference>
<sequence length="131" mass="15644">MQLRFTIPLHWQRRKKNVIEVIKEKFDAYFSKVNLTYERYIFNKLVQVEETKFDEFLRAIINQAKKGLTYSTLSLLSTIVFLVVTTHLNGWKLDKKYGFILLGWYLLFITFASLYELNIFGNLNPLEYQSC</sequence>
<name>A0ABQ9GBD6_9NEOP</name>
<evidence type="ECO:0000256" key="7">
    <source>
        <dbReference type="SAM" id="Phobius"/>
    </source>
</evidence>
<dbReference type="PANTHER" id="PTHR10846">
    <property type="entry name" value="SODIUM/POTASSIUM/CALCIUM EXCHANGER"/>
    <property type="match status" value="1"/>
</dbReference>
<gene>
    <name evidence="8" type="ORF">PR048_030262</name>
</gene>
<keyword evidence="3" id="KW-0050">Antiport</keyword>
<dbReference type="InterPro" id="IPR004481">
    <property type="entry name" value="K/Na/Ca-exchanger"/>
</dbReference>
<evidence type="ECO:0000313" key="8">
    <source>
        <dbReference type="EMBL" id="KAJ8868723.1"/>
    </source>
</evidence>
<comment type="subcellular location">
    <subcellularLocation>
        <location evidence="1">Membrane</location>
        <topology evidence="1">Multi-pass membrane protein</topology>
    </subcellularLocation>
</comment>
<evidence type="ECO:0000256" key="1">
    <source>
        <dbReference type="ARBA" id="ARBA00004141"/>
    </source>
</evidence>
<dbReference type="Proteomes" id="UP001159363">
    <property type="component" value="Chromosome 13"/>
</dbReference>
<keyword evidence="3" id="KW-0813">Transport</keyword>
<feature type="transmembrane region" description="Helical" evidence="7">
    <location>
        <begin position="97"/>
        <end position="115"/>
    </location>
</feature>
<accession>A0ABQ9GBD6</accession>
<keyword evidence="4 7" id="KW-0812">Transmembrane</keyword>
<evidence type="ECO:0000256" key="6">
    <source>
        <dbReference type="ARBA" id="ARBA00023136"/>
    </source>
</evidence>
<dbReference type="EMBL" id="JARBHB010000014">
    <property type="protein sequence ID" value="KAJ8868723.1"/>
    <property type="molecule type" value="Genomic_DNA"/>
</dbReference>
<evidence type="ECO:0000256" key="4">
    <source>
        <dbReference type="ARBA" id="ARBA00022692"/>
    </source>
</evidence>
<evidence type="ECO:0000256" key="5">
    <source>
        <dbReference type="ARBA" id="ARBA00022989"/>
    </source>
</evidence>
<evidence type="ECO:0000256" key="2">
    <source>
        <dbReference type="ARBA" id="ARBA00005364"/>
    </source>
</evidence>
<proteinExistence type="inferred from homology"/>
<feature type="transmembrane region" description="Helical" evidence="7">
    <location>
        <begin position="67"/>
        <end position="85"/>
    </location>
</feature>
<dbReference type="PANTHER" id="PTHR10846:SF74">
    <property type="entry name" value="SODIUM_POTASSIUM_CALCIUM EXCHANGER CG1090-RELATED"/>
    <property type="match status" value="1"/>
</dbReference>
<keyword evidence="9" id="KW-1185">Reference proteome</keyword>
<keyword evidence="5 7" id="KW-1133">Transmembrane helix</keyword>
<protein>
    <submittedName>
        <fullName evidence="8">Uncharacterized protein</fullName>
    </submittedName>
</protein>
<evidence type="ECO:0000313" key="9">
    <source>
        <dbReference type="Proteomes" id="UP001159363"/>
    </source>
</evidence>
<comment type="caution">
    <text evidence="8">The sequence shown here is derived from an EMBL/GenBank/DDBJ whole genome shotgun (WGS) entry which is preliminary data.</text>
</comment>
<dbReference type="Gene3D" id="1.20.1420.30">
    <property type="entry name" value="NCX, central ion-binding region"/>
    <property type="match status" value="1"/>
</dbReference>
<evidence type="ECO:0000256" key="3">
    <source>
        <dbReference type="ARBA" id="ARBA00022449"/>
    </source>
</evidence>
<dbReference type="InterPro" id="IPR044880">
    <property type="entry name" value="NCX_ion-bd_dom_sf"/>
</dbReference>
<comment type="similarity">
    <text evidence="2">Belongs to the Ca(2+):cation antiporter (CaCA) (TC 2.A.19) family. SLC24A subfamily.</text>
</comment>